<organism evidence="1 2">
    <name type="scientific">Mycena citricolor</name>
    <dbReference type="NCBI Taxonomy" id="2018698"/>
    <lineage>
        <taxon>Eukaryota</taxon>
        <taxon>Fungi</taxon>
        <taxon>Dikarya</taxon>
        <taxon>Basidiomycota</taxon>
        <taxon>Agaricomycotina</taxon>
        <taxon>Agaricomycetes</taxon>
        <taxon>Agaricomycetidae</taxon>
        <taxon>Agaricales</taxon>
        <taxon>Marasmiineae</taxon>
        <taxon>Mycenaceae</taxon>
        <taxon>Mycena</taxon>
    </lineage>
</organism>
<name>A0AAD2K9V3_9AGAR</name>
<evidence type="ECO:0000313" key="2">
    <source>
        <dbReference type="Proteomes" id="UP001295794"/>
    </source>
</evidence>
<dbReference type="AlphaFoldDB" id="A0AAD2K9V3"/>
<dbReference type="Proteomes" id="UP001295794">
    <property type="component" value="Unassembled WGS sequence"/>
</dbReference>
<sequence length="162" mass="17350">YTLIPASATGCVPKSNAGAESGHVILFALSNADSAMTTLPLSHQPQPARFQPDDPPAQLLAPEVALPVVYPIDRLACVDAPQHVLRLVVAVRELHDVLGREQRAVRREERVRNPLRDGSRHFGGRGAQCMRAKVHGALDCSFCELGRAVSRVGGALDDCSGI</sequence>
<reference evidence="1" key="1">
    <citation type="submission" date="2023-11" db="EMBL/GenBank/DDBJ databases">
        <authorList>
            <person name="De Vega J J."/>
            <person name="De Vega J J."/>
        </authorList>
    </citation>
    <scope>NUCLEOTIDE SEQUENCE</scope>
</reference>
<gene>
    <name evidence="1" type="ORF">MYCIT1_LOCUS38450</name>
</gene>
<feature type="non-terminal residue" evidence="1">
    <location>
        <position position="1"/>
    </location>
</feature>
<protein>
    <submittedName>
        <fullName evidence="1">Uncharacterized protein</fullName>
    </submittedName>
</protein>
<evidence type="ECO:0000313" key="1">
    <source>
        <dbReference type="EMBL" id="CAK5284919.1"/>
    </source>
</evidence>
<comment type="caution">
    <text evidence="1">The sequence shown here is derived from an EMBL/GenBank/DDBJ whole genome shotgun (WGS) entry which is preliminary data.</text>
</comment>
<keyword evidence="2" id="KW-1185">Reference proteome</keyword>
<proteinExistence type="predicted"/>
<accession>A0AAD2K9V3</accession>
<dbReference type="EMBL" id="CAVNYO010000481">
    <property type="protein sequence ID" value="CAK5284919.1"/>
    <property type="molecule type" value="Genomic_DNA"/>
</dbReference>